<dbReference type="EMBL" id="JACHIA010000002">
    <property type="protein sequence ID" value="MBB6069124.1"/>
    <property type="molecule type" value="Genomic_DNA"/>
</dbReference>
<evidence type="ECO:0000256" key="6">
    <source>
        <dbReference type="ARBA" id="ARBA00023065"/>
    </source>
</evidence>
<dbReference type="GO" id="GO:0006811">
    <property type="term" value="P:monoatomic ion transport"/>
    <property type="evidence" value="ECO:0007669"/>
    <property type="project" value="UniProtKB-KW"/>
</dbReference>
<evidence type="ECO:0000256" key="9">
    <source>
        <dbReference type="ARBA" id="ARBA00023237"/>
    </source>
</evidence>
<keyword evidence="6" id="KW-0406">Ion transport</keyword>
<keyword evidence="7" id="KW-0626">Porin</keyword>
<evidence type="ECO:0000256" key="10">
    <source>
        <dbReference type="PROSITE-ProRule" id="PRU00473"/>
    </source>
</evidence>
<evidence type="ECO:0000313" key="14">
    <source>
        <dbReference type="EMBL" id="MBB6069124.1"/>
    </source>
</evidence>
<evidence type="ECO:0000256" key="2">
    <source>
        <dbReference type="ARBA" id="ARBA00022448"/>
    </source>
</evidence>
<feature type="domain" description="OmpA-like" evidence="13">
    <location>
        <begin position="240"/>
        <end position="353"/>
    </location>
</feature>
<proteinExistence type="predicted"/>
<dbReference type="PANTHER" id="PTHR30329">
    <property type="entry name" value="STATOR ELEMENT OF FLAGELLAR MOTOR COMPLEX"/>
    <property type="match status" value="1"/>
</dbReference>
<keyword evidence="4" id="KW-0812">Transmembrane</keyword>
<dbReference type="Proteomes" id="UP000582837">
    <property type="component" value="Unassembled WGS sequence"/>
</dbReference>
<keyword evidence="2" id="KW-0813">Transport</keyword>
<dbReference type="GO" id="GO:0015288">
    <property type="term" value="F:porin activity"/>
    <property type="evidence" value="ECO:0007669"/>
    <property type="project" value="UniProtKB-KW"/>
</dbReference>
<evidence type="ECO:0000256" key="12">
    <source>
        <dbReference type="SAM" id="SignalP"/>
    </source>
</evidence>
<comment type="caution">
    <text evidence="14">The sequence shown here is derived from an EMBL/GenBank/DDBJ whole genome shotgun (WGS) entry which is preliminary data.</text>
</comment>
<feature type="signal peptide" evidence="12">
    <location>
        <begin position="1"/>
        <end position="22"/>
    </location>
</feature>
<dbReference type="CDD" id="cd07185">
    <property type="entry name" value="OmpA_C-like"/>
    <property type="match status" value="1"/>
</dbReference>
<evidence type="ECO:0000256" key="3">
    <source>
        <dbReference type="ARBA" id="ARBA00022452"/>
    </source>
</evidence>
<dbReference type="InterPro" id="IPR027385">
    <property type="entry name" value="Beta-barrel_OMP"/>
</dbReference>
<organism evidence="14 15">
    <name type="scientific">Longimicrobium terrae</name>
    <dbReference type="NCBI Taxonomy" id="1639882"/>
    <lineage>
        <taxon>Bacteria</taxon>
        <taxon>Pseudomonadati</taxon>
        <taxon>Gemmatimonadota</taxon>
        <taxon>Longimicrobiia</taxon>
        <taxon>Longimicrobiales</taxon>
        <taxon>Longimicrobiaceae</taxon>
        <taxon>Longimicrobium</taxon>
    </lineage>
</organism>
<dbReference type="AlphaFoldDB" id="A0A841GV19"/>
<dbReference type="InterPro" id="IPR006665">
    <property type="entry name" value="OmpA-like"/>
</dbReference>
<dbReference type="InterPro" id="IPR036737">
    <property type="entry name" value="OmpA-like_sf"/>
</dbReference>
<dbReference type="PANTHER" id="PTHR30329:SF21">
    <property type="entry name" value="LIPOPROTEIN YIAD-RELATED"/>
    <property type="match status" value="1"/>
</dbReference>
<comment type="subcellular location">
    <subcellularLocation>
        <location evidence="1">Cell outer membrane</location>
        <topology evidence="1">Multi-pass membrane protein</topology>
    </subcellularLocation>
</comment>
<evidence type="ECO:0000256" key="4">
    <source>
        <dbReference type="ARBA" id="ARBA00022692"/>
    </source>
</evidence>
<keyword evidence="3" id="KW-1134">Transmembrane beta strand</keyword>
<dbReference type="RefSeq" id="WP_170038193.1">
    <property type="nucleotide sequence ID" value="NZ_JABDTL010000002.1"/>
</dbReference>
<keyword evidence="5 12" id="KW-0732">Signal</keyword>
<dbReference type="Gene3D" id="2.40.160.20">
    <property type="match status" value="1"/>
</dbReference>
<evidence type="ECO:0000256" key="7">
    <source>
        <dbReference type="ARBA" id="ARBA00023114"/>
    </source>
</evidence>
<evidence type="ECO:0000256" key="1">
    <source>
        <dbReference type="ARBA" id="ARBA00004571"/>
    </source>
</evidence>
<accession>A0A841GV19</accession>
<dbReference type="InterPro" id="IPR006664">
    <property type="entry name" value="OMP_bac"/>
</dbReference>
<evidence type="ECO:0000256" key="11">
    <source>
        <dbReference type="SAM" id="MobiDB-lite"/>
    </source>
</evidence>
<keyword evidence="8 10" id="KW-0472">Membrane</keyword>
<keyword evidence="15" id="KW-1185">Reference proteome</keyword>
<dbReference type="PRINTS" id="PR01021">
    <property type="entry name" value="OMPADOMAIN"/>
</dbReference>
<reference evidence="14 15" key="1">
    <citation type="submission" date="2020-08" db="EMBL/GenBank/DDBJ databases">
        <title>Genomic Encyclopedia of Type Strains, Phase IV (KMG-IV): sequencing the most valuable type-strain genomes for metagenomic binning, comparative biology and taxonomic classification.</title>
        <authorList>
            <person name="Goeker M."/>
        </authorList>
    </citation>
    <scope>NUCLEOTIDE SEQUENCE [LARGE SCALE GENOMIC DNA]</scope>
    <source>
        <strain evidence="14 15">DSM 29007</strain>
    </source>
</reference>
<feature type="chain" id="PRO_5032684545" evidence="12">
    <location>
        <begin position="23"/>
        <end position="359"/>
    </location>
</feature>
<dbReference type="GO" id="GO:0009279">
    <property type="term" value="C:cell outer membrane"/>
    <property type="evidence" value="ECO:0007669"/>
    <property type="project" value="UniProtKB-SubCell"/>
</dbReference>
<feature type="region of interest" description="Disordered" evidence="11">
    <location>
        <begin position="337"/>
        <end position="359"/>
    </location>
</feature>
<evidence type="ECO:0000313" key="15">
    <source>
        <dbReference type="Proteomes" id="UP000582837"/>
    </source>
</evidence>
<keyword evidence="9" id="KW-0998">Cell outer membrane</keyword>
<name>A0A841GV19_9BACT</name>
<protein>
    <submittedName>
        <fullName evidence="14">Outer membrane protein OmpA-like peptidoglycan-associated protein/opacity protein-like surface antigen</fullName>
    </submittedName>
</protein>
<dbReference type="Pfam" id="PF13505">
    <property type="entry name" value="OMP_b-brl"/>
    <property type="match status" value="1"/>
</dbReference>
<evidence type="ECO:0000256" key="5">
    <source>
        <dbReference type="ARBA" id="ARBA00022729"/>
    </source>
</evidence>
<gene>
    <name evidence="14" type="ORF">HNQ61_000739</name>
</gene>
<dbReference type="GO" id="GO:0046930">
    <property type="term" value="C:pore complex"/>
    <property type="evidence" value="ECO:0007669"/>
    <property type="project" value="UniProtKB-KW"/>
</dbReference>
<dbReference type="Pfam" id="PF00691">
    <property type="entry name" value="OmpA"/>
    <property type="match status" value="1"/>
</dbReference>
<evidence type="ECO:0000259" key="13">
    <source>
        <dbReference type="PROSITE" id="PS51123"/>
    </source>
</evidence>
<dbReference type="SUPFAM" id="SSF56925">
    <property type="entry name" value="OMPA-like"/>
    <property type="match status" value="1"/>
</dbReference>
<dbReference type="Gene3D" id="3.30.1330.60">
    <property type="entry name" value="OmpA-like domain"/>
    <property type="match status" value="1"/>
</dbReference>
<dbReference type="InterPro" id="IPR011250">
    <property type="entry name" value="OMP/PagP_B-barrel"/>
</dbReference>
<dbReference type="SUPFAM" id="SSF103088">
    <property type="entry name" value="OmpA-like"/>
    <property type="match status" value="1"/>
</dbReference>
<dbReference type="InterPro" id="IPR050330">
    <property type="entry name" value="Bact_OuterMem_StrucFunc"/>
</dbReference>
<evidence type="ECO:0000256" key="8">
    <source>
        <dbReference type="ARBA" id="ARBA00023136"/>
    </source>
</evidence>
<dbReference type="PROSITE" id="PS51123">
    <property type="entry name" value="OMPA_2"/>
    <property type="match status" value="1"/>
</dbReference>
<sequence>MFDRIVKAAVLLAACVPVVGSAQVMEPHREGSWELSLSGGAVWIDPALRDFLTSGSPENRFTHDEDASRVMPTAVARIGYNFTRNLGVSISGGGAMADGVTYLNPTGALTYTANLNANTSPFVLIGTELTRISGDNGRITHSTWGAHAGLGIRQMVSQNLALRLEGRVAIAGYNEVPMRRNTTYAPMGTLGVSYFIGGRRPEATVIADPPRTETVYVTRVDTVRVFRTDTVYRQPTMMMGDQVVLRVQFRTNRAELLPQSRIVLDSVAMAIRSTPGSSWQVEGHTDSVGADAANMALSRARAQSVVQYLVSRGIAAGSLVAEGYGETRPVTTNATVEGRAQNRRVQMSRIPAPPAQPAP</sequence>